<evidence type="ECO:0000313" key="2">
    <source>
        <dbReference type="EMBL" id="MFC3145468.1"/>
    </source>
</evidence>
<keyword evidence="1" id="KW-0812">Transmembrane</keyword>
<reference evidence="3" key="1">
    <citation type="journal article" date="2019" name="Int. J. Syst. Evol. Microbiol.">
        <title>The Global Catalogue of Microorganisms (GCM) 10K type strain sequencing project: providing services to taxonomists for standard genome sequencing and annotation.</title>
        <authorList>
            <consortium name="The Broad Institute Genomics Platform"/>
            <consortium name="The Broad Institute Genome Sequencing Center for Infectious Disease"/>
            <person name="Wu L."/>
            <person name="Ma J."/>
        </authorList>
    </citation>
    <scope>NUCLEOTIDE SEQUENCE [LARGE SCALE GENOMIC DNA]</scope>
    <source>
        <strain evidence="3">KCTC 52366</strain>
    </source>
</reference>
<feature type="transmembrane region" description="Helical" evidence="1">
    <location>
        <begin position="125"/>
        <end position="143"/>
    </location>
</feature>
<protein>
    <recommendedName>
        <fullName evidence="4">LexA-binding, inner membrane-associated hydrolase</fullName>
    </recommendedName>
</protein>
<organism evidence="2 3">
    <name type="scientific">Psychromarinibacter halotolerans</name>
    <dbReference type="NCBI Taxonomy" id="1775175"/>
    <lineage>
        <taxon>Bacteria</taxon>
        <taxon>Pseudomonadati</taxon>
        <taxon>Pseudomonadota</taxon>
        <taxon>Alphaproteobacteria</taxon>
        <taxon>Rhodobacterales</taxon>
        <taxon>Paracoccaceae</taxon>
        <taxon>Psychromarinibacter</taxon>
    </lineage>
</organism>
<proteinExistence type="predicted"/>
<dbReference type="EMBL" id="JBHRTB010000010">
    <property type="protein sequence ID" value="MFC3145468.1"/>
    <property type="molecule type" value="Genomic_DNA"/>
</dbReference>
<gene>
    <name evidence="2" type="ORF">ACFOGP_22295</name>
</gene>
<evidence type="ECO:0000313" key="3">
    <source>
        <dbReference type="Proteomes" id="UP001595632"/>
    </source>
</evidence>
<comment type="caution">
    <text evidence="2">The sequence shown here is derived from an EMBL/GenBank/DDBJ whole genome shotgun (WGS) entry which is preliminary data.</text>
</comment>
<evidence type="ECO:0008006" key="4">
    <source>
        <dbReference type="Google" id="ProtNLM"/>
    </source>
</evidence>
<dbReference type="RefSeq" id="WP_275632425.1">
    <property type="nucleotide sequence ID" value="NZ_JARGYD010000003.1"/>
</dbReference>
<dbReference type="Proteomes" id="UP001595632">
    <property type="component" value="Unassembled WGS sequence"/>
</dbReference>
<name>A0ABV7GY42_9RHOB</name>
<sequence length="179" mass="19745">MNTPAHMALSLAALGRRARKGDIWWILGGALLPDLFLYAEHFLGRGTAGLLVDVFNSVPVYAVLLIGALATNRRRVVLLAASALLHIAFDLPFHAGDAHAHFWPITSQPWQSPVSFWDADHHGRLFGLLEAVLTAVCLWVLWSRKKAQRVAAVVLGILYLNAFVHFVGHAFAGSHWALW</sequence>
<feature type="transmembrane region" description="Helical" evidence="1">
    <location>
        <begin position="76"/>
        <end position="95"/>
    </location>
</feature>
<feature type="transmembrane region" description="Helical" evidence="1">
    <location>
        <begin position="150"/>
        <end position="172"/>
    </location>
</feature>
<accession>A0ABV7GY42</accession>
<keyword evidence="3" id="KW-1185">Reference proteome</keyword>
<evidence type="ECO:0000256" key="1">
    <source>
        <dbReference type="SAM" id="Phobius"/>
    </source>
</evidence>
<feature type="transmembrane region" description="Helical" evidence="1">
    <location>
        <begin position="50"/>
        <end position="69"/>
    </location>
</feature>
<feature type="transmembrane region" description="Helical" evidence="1">
    <location>
        <begin position="21"/>
        <end position="38"/>
    </location>
</feature>
<keyword evidence="1" id="KW-0472">Membrane</keyword>
<keyword evidence="1" id="KW-1133">Transmembrane helix</keyword>